<evidence type="ECO:0000313" key="14">
    <source>
        <dbReference type="Proteomes" id="UP000241462"/>
    </source>
</evidence>
<comment type="subcellular location">
    <subcellularLocation>
        <location evidence="3">Endoplasmic reticulum membrane</location>
    </subcellularLocation>
    <subcellularLocation>
        <location evidence="2">Nucleus membrane</location>
    </subcellularLocation>
</comment>
<dbReference type="GO" id="GO:0000742">
    <property type="term" value="P:karyogamy involved in conjugation with cellular fusion"/>
    <property type="evidence" value="ECO:0007669"/>
    <property type="project" value="InterPro"/>
</dbReference>
<evidence type="ECO:0008006" key="15">
    <source>
        <dbReference type="Google" id="ProtNLM"/>
    </source>
</evidence>
<sequence length="443" mass="48749">MLQSAPTLPEIYSTALSELQDLESKPLCHRIAARLLVNNCQLLDGKDEATVLTDSGCETRDFIDAYAASMAICDLERGRFSIPKACDRLREPALLKLPLFEQATLHVSSSEIDSCLTGLSLEPSAWSTWVSYRHKALMFCEAARADHTKTQNVLLYQRITKIMAKMADGVDKELEKHLSTFELRAKEAGDALHNLGPELDYLRDRLAMIQTYVTRNLTSSFEKSSNSINDGLQNALTLQQLLSVMVRTVLDGTSQVAAEQAKSIEVFDKRVQDADNWLAVMESAAVSAATTNQQIELARFEVEALQIRHQVLSSSLEVLIQKTDTLSAKYDAHLYDINEAKNTTSEILEKLDGVMMSAATIAKASQSRWTLLGLGDWMPYIISPVATLLLGSYGLTPSATRNLGLVVLGEGFGFLVAYFHKYSTVLVNMSGLSMPNNGTAGII</sequence>
<evidence type="ECO:0000256" key="4">
    <source>
        <dbReference type="ARBA" id="ARBA00010473"/>
    </source>
</evidence>
<gene>
    <name evidence="13" type="ORF">BD289DRAFT_384178</name>
</gene>
<dbReference type="EMBL" id="KZ678391">
    <property type="protein sequence ID" value="PSR97420.1"/>
    <property type="molecule type" value="Genomic_DNA"/>
</dbReference>
<keyword evidence="5" id="KW-0415">Karyogamy</keyword>
<keyword evidence="6" id="KW-0812">Transmembrane</keyword>
<organism evidence="13 14">
    <name type="scientific">Coniella lustricola</name>
    <dbReference type="NCBI Taxonomy" id="2025994"/>
    <lineage>
        <taxon>Eukaryota</taxon>
        <taxon>Fungi</taxon>
        <taxon>Dikarya</taxon>
        <taxon>Ascomycota</taxon>
        <taxon>Pezizomycotina</taxon>
        <taxon>Sordariomycetes</taxon>
        <taxon>Sordariomycetidae</taxon>
        <taxon>Diaporthales</taxon>
        <taxon>Schizoparmaceae</taxon>
        <taxon>Coniella</taxon>
    </lineage>
</organism>
<dbReference type="InterPro" id="IPR007292">
    <property type="entry name" value="Nuclear_fusion_Kar5"/>
</dbReference>
<keyword evidence="14" id="KW-1185">Reference proteome</keyword>
<dbReference type="STRING" id="2025994.A0A2T3AGY5"/>
<evidence type="ECO:0000256" key="6">
    <source>
        <dbReference type="ARBA" id="ARBA00022692"/>
    </source>
</evidence>
<keyword evidence="12" id="KW-0539">Nucleus</keyword>
<keyword evidence="9" id="KW-1133">Transmembrane helix</keyword>
<evidence type="ECO:0000256" key="10">
    <source>
        <dbReference type="ARBA" id="ARBA00023136"/>
    </source>
</evidence>
<evidence type="ECO:0000256" key="12">
    <source>
        <dbReference type="ARBA" id="ARBA00023242"/>
    </source>
</evidence>
<dbReference type="GO" id="GO:0048288">
    <property type="term" value="P:nuclear membrane fusion involved in karyogamy"/>
    <property type="evidence" value="ECO:0007669"/>
    <property type="project" value="InterPro"/>
</dbReference>
<keyword evidence="10" id="KW-0472">Membrane</keyword>
<comment type="similarity">
    <text evidence="4">Belongs to the KAR5 family.</text>
</comment>
<evidence type="ECO:0000256" key="7">
    <source>
        <dbReference type="ARBA" id="ARBA00022729"/>
    </source>
</evidence>
<dbReference type="PANTHER" id="PTHR28012:SF1">
    <property type="entry name" value="NUCLEAR FUSION PROTEIN KAR5"/>
    <property type="match status" value="1"/>
</dbReference>
<dbReference type="PANTHER" id="PTHR28012">
    <property type="entry name" value="NUCLEAR FUSION PROTEIN KAR5"/>
    <property type="match status" value="1"/>
</dbReference>
<accession>A0A2T3AGY5</accession>
<dbReference type="InParanoid" id="A0A2T3AGY5"/>
<dbReference type="GO" id="GO:0005789">
    <property type="term" value="C:endoplasmic reticulum membrane"/>
    <property type="evidence" value="ECO:0007669"/>
    <property type="project" value="UniProtKB-SubCell"/>
</dbReference>
<evidence type="ECO:0000256" key="2">
    <source>
        <dbReference type="ARBA" id="ARBA00004126"/>
    </source>
</evidence>
<evidence type="ECO:0000256" key="5">
    <source>
        <dbReference type="ARBA" id="ARBA00022459"/>
    </source>
</evidence>
<dbReference type="GO" id="GO:0031965">
    <property type="term" value="C:nuclear membrane"/>
    <property type="evidence" value="ECO:0007669"/>
    <property type="project" value="UniProtKB-SubCell"/>
</dbReference>
<keyword evidence="7" id="KW-0732">Signal</keyword>
<evidence type="ECO:0000256" key="3">
    <source>
        <dbReference type="ARBA" id="ARBA00004586"/>
    </source>
</evidence>
<keyword evidence="11" id="KW-0325">Glycoprotein</keyword>
<proteinExistence type="inferred from homology"/>
<comment type="function">
    <text evidence="1">Required for nuclear membrane fusion during karyogamy.</text>
</comment>
<protein>
    <recommendedName>
        <fullName evidence="15">Nuclear membrane fusion protein Kar5</fullName>
    </recommendedName>
</protein>
<evidence type="ECO:0000313" key="13">
    <source>
        <dbReference type="EMBL" id="PSR97420.1"/>
    </source>
</evidence>
<dbReference type="OrthoDB" id="5311848at2759"/>
<evidence type="ECO:0000256" key="1">
    <source>
        <dbReference type="ARBA" id="ARBA00003389"/>
    </source>
</evidence>
<evidence type="ECO:0000256" key="9">
    <source>
        <dbReference type="ARBA" id="ARBA00022989"/>
    </source>
</evidence>
<dbReference type="Proteomes" id="UP000241462">
    <property type="component" value="Unassembled WGS sequence"/>
</dbReference>
<evidence type="ECO:0000256" key="11">
    <source>
        <dbReference type="ARBA" id="ARBA00023180"/>
    </source>
</evidence>
<keyword evidence="8" id="KW-0256">Endoplasmic reticulum</keyword>
<dbReference type="AlphaFoldDB" id="A0A2T3AGY5"/>
<evidence type="ECO:0000256" key="8">
    <source>
        <dbReference type="ARBA" id="ARBA00022824"/>
    </source>
</evidence>
<name>A0A2T3AGY5_9PEZI</name>
<reference evidence="13 14" key="1">
    <citation type="journal article" date="2018" name="Mycol. Prog.">
        <title>Coniella lustricola, a new species from submerged detritus.</title>
        <authorList>
            <person name="Raudabaugh D.B."/>
            <person name="Iturriaga T."/>
            <person name="Carver A."/>
            <person name="Mondo S."/>
            <person name="Pangilinan J."/>
            <person name="Lipzen A."/>
            <person name="He G."/>
            <person name="Amirebrahimi M."/>
            <person name="Grigoriev I.V."/>
            <person name="Miller A.N."/>
        </authorList>
    </citation>
    <scope>NUCLEOTIDE SEQUENCE [LARGE SCALE GENOMIC DNA]</scope>
    <source>
        <strain evidence="13 14">B22-T-1</strain>
    </source>
</reference>